<dbReference type="GO" id="GO:0043165">
    <property type="term" value="P:Gram-negative-bacterium-type cell outer membrane assembly"/>
    <property type="evidence" value="ECO:0007669"/>
    <property type="project" value="UniProtKB-UniRule"/>
</dbReference>
<organism evidence="7 8">
    <name type="scientific">Halomonas salipaludis</name>
    <dbReference type="NCBI Taxonomy" id="2032625"/>
    <lineage>
        <taxon>Bacteria</taxon>
        <taxon>Pseudomonadati</taxon>
        <taxon>Pseudomonadota</taxon>
        <taxon>Gammaproteobacteria</taxon>
        <taxon>Oceanospirillales</taxon>
        <taxon>Halomonadaceae</taxon>
        <taxon>Halomonas</taxon>
    </lineage>
</organism>
<name>A0A2A2EP88_9GAMM</name>
<evidence type="ECO:0000313" key="8">
    <source>
        <dbReference type="Proteomes" id="UP000217771"/>
    </source>
</evidence>
<dbReference type="AlphaFoldDB" id="A0A2A2EP88"/>
<dbReference type="RefSeq" id="WP_095623320.1">
    <property type="nucleotide sequence ID" value="NZ_NSKB01000013.1"/>
</dbReference>
<dbReference type="Gene3D" id="3.30.160.150">
    <property type="entry name" value="Lipoprotein like domain"/>
    <property type="match status" value="1"/>
</dbReference>
<evidence type="ECO:0000256" key="1">
    <source>
        <dbReference type="ARBA" id="ARBA00022729"/>
    </source>
</evidence>
<evidence type="ECO:0000256" key="4">
    <source>
        <dbReference type="ARBA" id="ARBA00023237"/>
    </source>
</evidence>
<comment type="caution">
    <text evidence="7">The sequence shown here is derived from an EMBL/GenBank/DDBJ whole genome shotgun (WGS) entry which is preliminary data.</text>
</comment>
<dbReference type="GO" id="GO:0015920">
    <property type="term" value="P:lipopolysaccharide transport"/>
    <property type="evidence" value="ECO:0007669"/>
    <property type="project" value="TreeGrafter"/>
</dbReference>
<evidence type="ECO:0000256" key="2">
    <source>
        <dbReference type="ARBA" id="ARBA00023136"/>
    </source>
</evidence>
<dbReference type="Proteomes" id="UP000217771">
    <property type="component" value="Unassembled WGS sequence"/>
</dbReference>
<dbReference type="Pfam" id="PF04390">
    <property type="entry name" value="LptE"/>
    <property type="match status" value="1"/>
</dbReference>
<comment type="function">
    <text evidence="6">Together with LptD, is involved in the assembly of lipopolysaccharide (LPS) at the surface of the outer membrane. Required for the proper assembly of LptD. Binds LPS and may serve as the LPS recognition site at the outer membrane.</text>
</comment>
<reference evidence="7 8" key="1">
    <citation type="submission" date="2017-08" db="EMBL/GenBank/DDBJ databases">
        <title>Halomonas alkalisoli sp. nov., isolated from saline alkaline soil.</title>
        <authorList>
            <person name="Wang D."/>
            <person name="Zhang G."/>
        </authorList>
    </citation>
    <scope>NUCLEOTIDE SEQUENCE [LARGE SCALE GENOMIC DNA]</scope>
    <source>
        <strain evidence="7 8">WRN001</strain>
    </source>
</reference>
<dbReference type="EMBL" id="NSKB01000013">
    <property type="protein sequence ID" value="PAU74209.1"/>
    <property type="molecule type" value="Genomic_DNA"/>
</dbReference>
<keyword evidence="8" id="KW-1185">Reference proteome</keyword>
<sequence length="166" mass="18408">MQRRRFLHLTLAAGAGMALAGCGFRLRGLETPVLSLDSIALVAADSDLTPAVQAALERADTVIRDDAPLRLNLGSESFSESRRTFGSAASREIELTLRAPFSVQRQRDNAYLLDQQQLEVSTNFSISDNNLLAQDDIRQEARQELREEAARRLLDRLRALDDQPAS</sequence>
<evidence type="ECO:0000256" key="5">
    <source>
        <dbReference type="ARBA" id="ARBA00023288"/>
    </source>
</evidence>
<proteinExistence type="inferred from homology"/>
<dbReference type="GO" id="GO:0001530">
    <property type="term" value="F:lipopolysaccharide binding"/>
    <property type="evidence" value="ECO:0007669"/>
    <property type="project" value="TreeGrafter"/>
</dbReference>
<keyword evidence="5 6" id="KW-0449">Lipoprotein</keyword>
<protein>
    <recommendedName>
        <fullName evidence="6">LPS-assembly lipoprotein LptE</fullName>
    </recommendedName>
</protein>
<evidence type="ECO:0000256" key="6">
    <source>
        <dbReference type="HAMAP-Rule" id="MF_01186"/>
    </source>
</evidence>
<keyword evidence="1 6" id="KW-0732">Signal</keyword>
<evidence type="ECO:0000313" key="7">
    <source>
        <dbReference type="EMBL" id="PAU74209.1"/>
    </source>
</evidence>
<dbReference type="PANTHER" id="PTHR38098:SF1">
    <property type="entry name" value="LPS-ASSEMBLY LIPOPROTEIN LPTE"/>
    <property type="match status" value="1"/>
</dbReference>
<dbReference type="PANTHER" id="PTHR38098">
    <property type="entry name" value="LPS-ASSEMBLY LIPOPROTEIN LPTE"/>
    <property type="match status" value="1"/>
</dbReference>
<dbReference type="InterPro" id="IPR007485">
    <property type="entry name" value="LPS_assembly_LptE"/>
</dbReference>
<keyword evidence="4 6" id="KW-0998">Cell outer membrane</keyword>
<keyword evidence="3 6" id="KW-0564">Palmitate</keyword>
<gene>
    <name evidence="6" type="primary">lptE</name>
    <name evidence="7" type="ORF">CK498_23680</name>
</gene>
<comment type="subcellular location">
    <subcellularLocation>
        <location evidence="6">Cell outer membrane</location>
        <topology evidence="6">Lipid-anchor</topology>
    </subcellularLocation>
</comment>
<comment type="subunit">
    <text evidence="6">Component of the lipopolysaccharide transport and assembly complex. Interacts with LptD.</text>
</comment>
<evidence type="ECO:0000256" key="3">
    <source>
        <dbReference type="ARBA" id="ARBA00023139"/>
    </source>
</evidence>
<dbReference type="OrthoDB" id="6182244at2"/>
<dbReference type="GO" id="GO:0009279">
    <property type="term" value="C:cell outer membrane"/>
    <property type="evidence" value="ECO:0007669"/>
    <property type="project" value="UniProtKB-SubCell"/>
</dbReference>
<dbReference type="PROSITE" id="PS51257">
    <property type="entry name" value="PROKAR_LIPOPROTEIN"/>
    <property type="match status" value="1"/>
</dbReference>
<dbReference type="HAMAP" id="MF_01186">
    <property type="entry name" value="LPS_assembly_LptE"/>
    <property type="match status" value="1"/>
</dbReference>
<dbReference type="GO" id="GO:1990351">
    <property type="term" value="C:transporter complex"/>
    <property type="evidence" value="ECO:0007669"/>
    <property type="project" value="TreeGrafter"/>
</dbReference>
<accession>A0A2A2EP88</accession>
<keyword evidence="2 6" id="KW-0472">Membrane</keyword>
<comment type="similarity">
    <text evidence="6">Belongs to the LptE lipoprotein family.</text>
</comment>